<dbReference type="InterPro" id="IPR050113">
    <property type="entry name" value="Ub_conjugating_enzyme"/>
</dbReference>
<evidence type="ECO:0000256" key="8">
    <source>
        <dbReference type="SAM" id="MobiDB-lite"/>
    </source>
</evidence>
<dbReference type="GO" id="GO:0005524">
    <property type="term" value="F:ATP binding"/>
    <property type="evidence" value="ECO:0007669"/>
    <property type="project" value="UniProtKB-UniRule"/>
</dbReference>
<evidence type="ECO:0000313" key="11">
    <source>
        <dbReference type="Proteomes" id="UP000467841"/>
    </source>
</evidence>
<evidence type="ECO:0000256" key="4">
    <source>
        <dbReference type="ARBA" id="ARBA00022786"/>
    </source>
</evidence>
<dbReference type="CDD" id="cd23790">
    <property type="entry name" value="UBCc_UBE2A_2B"/>
    <property type="match status" value="1"/>
</dbReference>
<comment type="caution">
    <text evidence="10">The sequence shown here is derived from an EMBL/GenBank/DDBJ whole genome shotgun (WGS) entry which is preliminary data.</text>
</comment>
<reference evidence="10" key="1">
    <citation type="submission" date="2020-01" db="EMBL/GenBank/DDBJ databases">
        <authorList>
            <person name="Mishra B."/>
        </authorList>
    </citation>
    <scope>NUCLEOTIDE SEQUENCE [LARGE SCALE GENOMIC DNA]</scope>
</reference>
<dbReference type="PROSITE" id="PS00183">
    <property type="entry name" value="UBC_1"/>
    <property type="match status" value="1"/>
</dbReference>
<sequence length="324" mass="37169">MATPARKRLMWDFKRLQKDPPVGISGAPQDYNIMHWNALIFGPDDSPWDGGTFKLTIQFTEDYPNKLPVVRFVSRMFHPNIYADGSICLDILQNQWSPIYDVAAILTSIQSLLCDPNPNSPANSEAARLFSENKREYNRKVMEVVEQELSGISIRMSQLNIAMKKNSMRKNKKLVVNIAPKNEALASRSVEADHDLGSSRDEDQSKIESSERRRDVFHKVEVGTGLSGALKRLREQGTFKEKKGKLVVGGVTDNYGDDRFRDAFKDIRIERVDEHGRMLTERSVSVTVSRIPWEETWEEEGRKRNRKHQDQSKQMESSERAVEK</sequence>
<dbReference type="EC" id="2.3.2.23" evidence="1"/>
<dbReference type="OrthoDB" id="5583at2759"/>
<dbReference type="InterPro" id="IPR023313">
    <property type="entry name" value="UBQ-conjugating_AS"/>
</dbReference>
<gene>
    <name evidence="10" type="ORF">MERR_LOCUS10987</name>
</gene>
<dbReference type="SUPFAM" id="SSF54495">
    <property type="entry name" value="UBC-like"/>
    <property type="match status" value="1"/>
</dbReference>
<dbReference type="Pfam" id="PF00179">
    <property type="entry name" value="UQ_con"/>
    <property type="match status" value="1"/>
</dbReference>
<evidence type="ECO:0000256" key="5">
    <source>
        <dbReference type="ARBA" id="ARBA00022840"/>
    </source>
</evidence>
<dbReference type="AlphaFoldDB" id="A0A6D2IEW5"/>
<comment type="similarity">
    <text evidence="7">Belongs to the ubiquitin-conjugating enzyme family.</text>
</comment>
<dbReference type="Proteomes" id="UP000467841">
    <property type="component" value="Unassembled WGS sequence"/>
</dbReference>
<evidence type="ECO:0000256" key="2">
    <source>
        <dbReference type="ARBA" id="ARBA00022679"/>
    </source>
</evidence>
<feature type="region of interest" description="Disordered" evidence="8">
    <location>
        <begin position="189"/>
        <end position="212"/>
    </location>
</feature>
<keyword evidence="4 7" id="KW-0833">Ubl conjugation pathway</keyword>
<keyword evidence="5 7" id="KW-0067">ATP-binding</keyword>
<dbReference type="InterPro" id="IPR000608">
    <property type="entry name" value="UBC"/>
</dbReference>
<name>A0A6D2IEW5_9BRAS</name>
<feature type="region of interest" description="Disordered" evidence="8">
    <location>
        <begin position="297"/>
        <end position="324"/>
    </location>
</feature>
<evidence type="ECO:0000259" key="9">
    <source>
        <dbReference type="PROSITE" id="PS50127"/>
    </source>
</evidence>
<dbReference type="SMART" id="SM00212">
    <property type="entry name" value="UBCc"/>
    <property type="match status" value="1"/>
</dbReference>
<proteinExistence type="inferred from homology"/>
<evidence type="ECO:0000256" key="7">
    <source>
        <dbReference type="RuleBase" id="RU362109"/>
    </source>
</evidence>
<feature type="compositionally biased region" description="Basic and acidic residues" evidence="8">
    <location>
        <begin position="308"/>
        <end position="324"/>
    </location>
</feature>
<dbReference type="GO" id="GO:0061631">
    <property type="term" value="F:ubiquitin conjugating enzyme activity"/>
    <property type="evidence" value="ECO:0007669"/>
    <property type="project" value="UniProtKB-EC"/>
</dbReference>
<evidence type="ECO:0000256" key="3">
    <source>
        <dbReference type="ARBA" id="ARBA00022741"/>
    </source>
</evidence>
<dbReference type="FunFam" id="3.10.110.10:FF:000004">
    <property type="entry name" value="Ubiquitin-conjugating enzyme E2 A"/>
    <property type="match status" value="1"/>
</dbReference>
<feature type="active site" description="Glycyl thioester intermediate" evidence="6">
    <location>
        <position position="88"/>
    </location>
</feature>
<evidence type="ECO:0000256" key="6">
    <source>
        <dbReference type="PROSITE-ProRule" id="PRU10133"/>
    </source>
</evidence>
<evidence type="ECO:0000313" key="10">
    <source>
        <dbReference type="EMBL" id="CAA7023752.1"/>
    </source>
</evidence>
<keyword evidence="11" id="KW-1185">Reference proteome</keyword>
<dbReference type="InterPro" id="IPR016135">
    <property type="entry name" value="UBQ-conjugating_enzyme/RWD"/>
</dbReference>
<feature type="compositionally biased region" description="Basic and acidic residues" evidence="8">
    <location>
        <begin position="190"/>
        <end position="212"/>
    </location>
</feature>
<dbReference type="Gene3D" id="3.10.110.10">
    <property type="entry name" value="Ubiquitin Conjugating Enzyme"/>
    <property type="match status" value="1"/>
</dbReference>
<keyword evidence="2" id="KW-0808">Transferase</keyword>
<keyword evidence="3 7" id="KW-0547">Nucleotide-binding</keyword>
<protein>
    <recommendedName>
        <fullName evidence="1">E2 ubiquitin-conjugating enzyme</fullName>
        <ecNumber evidence="1">2.3.2.23</ecNumber>
    </recommendedName>
</protein>
<dbReference type="PANTHER" id="PTHR24067">
    <property type="entry name" value="UBIQUITIN-CONJUGATING ENZYME E2"/>
    <property type="match status" value="1"/>
</dbReference>
<feature type="domain" description="UBC core" evidence="9">
    <location>
        <begin position="4"/>
        <end position="150"/>
    </location>
</feature>
<dbReference type="PROSITE" id="PS50127">
    <property type="entry name" value="UBC_2"/>
    <property type="match status" value="1"/>
</dbReference>
<evidence type="ECO:0000256" key="1">
    <source>
        <dbReference type="ARBA" id="ARBA00012486"/>
    </source>
</evidence>
<organism evidence="10 11">
    <name type="scientific">Microthlaspi erraticum</name>
    <dbReference type="NCBI Taxonomy" id="1685480"/>
    <lineage>
        <taxon>Eukaryota</taxon>
        <taxon>Viridiplantae</taxon>
        <taxon>Streptophyta</taxon>
        <taxon>Embryophyta</taxon>
        <taxon>Tracheophyta</taxon>
        <taxon>Spermatophyta</taxon>
        <taxon>Magnoliopsida</taxon>
        <taxon>eudicotyledons</taxon>
        <taxon>Gunneridae</taxon>
        <taxon>Pentapetalae</taxon>
        <taxon>rosids</taxon>
        <taxon>malvids</taxon>
        <taxon>Brassicales</taxon>
        <taxon>Brassicaceae</taxon>
        <taxon>Coluteocarpeae</taxon>
        <taxon>Microthlaspi</taxon>
    </lineage>
</organism>
<dbReference type="EMBL" id="CACVBM020000821">
    <property type="protein sequence ID" value="CAA7023752.1"/>
    <property type="molecule type" value="Genomic_DNA"/>
</dbReference>
<dbReference type="GO" id="GO:0006281">
    <property type="term" value="P:DNA repair"/>
    <property type="evidence" value="ECO:0007669"/>
    <property type="project" value="UniProtKB-ARBA"/>
</dbReference>
<accession>A0A6D2IEW5</accession>